<feature type="region of interest" description="Disordered" evidence="2">
    <location>
        <begin position="1"/>
        <end position="27"/>
    </location>
</feature>
<evidence type="ECO:0000256" key="2">
    <source>
        <dbReference type="SAM" id="MobiDB-lite"/>
    </source>
</evidence>
<keyword evidence="1" id="KW-0238">DNA-binding</keyword>
<proteinExistence type="predicted"/>
<dbReference type="PROSITE" id="PS51253">
    <property type="entry name" value="HTH_CENPB"/>
    <property type="match status" value="1"/>
</dbReference>
<name>A0A817A7U8_9BILA</name>
<reference evidence="4" key="1">
    <citation type="submission" date="2021-02" db="EMBL/GenBank/DDBJ databases">
        <authorList>
            <person name="Nowell W R."/>
        </authorList>
    </citation>
    <scope>NUCLEOTIDE SEQUENCE</scope>
</reference>
<dbReference type="InterPro" id="IPR050863">
    <property type="entry name" value="CenT-Element_Derived"/>
</dbReference>
<dbReference type="AlphaFoldDB" id="A0A817A7U8"/>
<dbReference type="PANTHER" id="PTHR19303">
    <property type="entry name" value="TRANSPOSON"/>
    <property type="match status" value="1"/>
</dbReference>
<organism evidence="4 5">
    <name type="scientific">Rotaria magnacalcarata</name>
    <dbReference type="NCBI Taxonomy" id="392030"/>
    <lineage>
        <taxon>Eukaryota</taxon>
        <taxon>Metazoa</taxon>
        <taxon>Spiralia</taxon>
        <taxon>Gnathifera</taxon>
        <taxon>Rotifera</taxon>
        <taxon>Eurotatoria</taxon>
        <taxon>Bdelloidea</taxon>
        <taxon>Philodinida</taxon>
        <taxon>Philodinidae</taxon>
        <taxon>Rotaria</taxon>
    </lineage>
</organism>
<sequence length="285" mass="32176">MEFNKLTAIDETECLSPSQSPENSFLQPSPTKLTITKTYSNKGKFMLIVNGYNLQFLNFNRKKAIKFWRCTNRSCNVILHTNSDDTFIRFSGTITAHNDNQNAHGLSVRELADNYKISKSSAANILRRSEELLADYSSNCNKEKARQVAEQLGYTSETFKASNGWLKKFRNRYAISFRTINGESALVDNSTVEEWTQRLSTILDGFDENDVFNADETGLSYRATPDHSLVLSKEECKGGKKSKERLTVLLCSNLTGTVKLKPVVIGKSQRPRCFKNITTSKLPVI</sequence>
<dbReference type="GO" id="GO:0005634">
    <property type="term" value="C:nucleus"/>
    <property type="evidence" value="ECO:0007669"/>
    <property type="project" value="TreeGrafter"/>
</dbReference>
<protein>
    <recommendedName>
        <fullName evidence="3">HTH CENPB-type domain-containing protein</fullName>
    </recommendedName>
</protein>
<dbReference type="SUPFAM" id="SSF46689">
    <property type="entry name" value="Homeodomain-like"/>
    <property type="match status" value="1"/>
</dbReference>
<dbReference type="Pfam" id="PF03221">
    <property type="entry name" value="HTH_Tnp_Tc5"/>
    <property type="match status" value="1"/>
</dbReference>
<comment type="caution">
    <text evidence="4">The sequence shown here is derived from an EMBL/GenBank/DDBJ whole genome shotgun (WGS) entry which is preliminary data.</text>
</comment>
<evidence type="ECO:0000256" key="1">
    <source>
        <dbReference type="ARBA" id="ARBA00023125"/>
    </source>
</evidence>
<dbReference type="Gene3D" id="2.20.25.240">
    <property type="match status" value="1"/>
</dbReference>
<dbReference type="Pfam" id="PF03184">
    <property type="entry name" value="DDE_1"/>
    <property type="match status" value="1"/>
</dbReference>
<dbReference type="Proteomes" id="UP000663824">
    <property type="component" value="Unassembled WGS sequence"/>
</dbReference>
<feature type="compositionally biased region" description="Polar residues" evidence="2">
    <location>
        <begin position="15"/>
        <end position="27"/>
    </location>
</feature>
<evidence type="ECO:0000313" key="5">
    <source>
        <dbReference type="Proteomes" id="UP000663824"/>
    </source>
</evidence>
<dbReference type="GO" id="GO:0003677">
    <property type="term" value="F:DNA binding"/>
    <property type="evidence" value="ECO:0007669"/>
    <property type="project" value="UniProtKB-KW"/>
</dbReference>
<feature type="domain" description="HTH CENPB-type" evidence="3">
    <location>
        <begin position="106"/>
        <end position="179"/>
    </location>
</feature>
<dbReference type="InterPro" id="IPR004875">
    <property type="entry name" value="DDE_SF_endonuclease_dom"/>
</dbReference>
<evidence type="ECO:0000313" key="4">
    <source>
        <dbReference type="EMBL" id="CAF2257745.1"/>
    </source>
</evidence>
<accession>A0A817A7U8</accession>
<dbReference type="InterPro" id="IPR009057">
    <property type="entry name" value="Homeodomain-like_sf"/>
</dbReference>
<gene>
    <name evidence="4" type="ORF">MBJ925_LOCUS38325</name>
</gene>
<dbReference type="EMBL" id="CAJNRE010021414">
    <property type="protein sequence ID" value="CAF2257745.1"/>
    <property type="molecule type" value="Genomic_DNA"/>
</dbReference>
<evidence type="ECO:0000259" key="3">
    <source>
        <dbReference type="PROSITE" id="PS51253"/>
    </source>
</evidence>
<dbReference type="InterPro" id="IPR006600">
    <property type="entry name" value="HTH_CenpB_DNA-bd_dom"/>
</dbReference>
<dbReference type="PANTHER" id="PTHR19303:SF73">
    <property type="entry name" value="PROTEIN PDC2"/>
    <property type="match status" value="1"/>
</dbReference>
<dbReference type="Gene3D" id="1.10.10.60">
    <property type="entry name" value="Homeodomain-like"/>
    <property type="match status" value="1"/>
</dbReference>